<feature type="region of interest" description="Disordered" evidence="3">
    <location>
        <begin position="402"/>
        <end position="463"/>
    </location>
</feature>
<keyword evidence="5" id="KW-0238">DNA-binding</keyword>
<dbReference type="Proteomes" id="UP000245207">
    <property type="component" value="Unassembled WGS sequence"/>
</dbReference>
<dbReference type="InterPro" id="IPR001487">
    <property type="entry name" value="Bromodomain"/>
</dbReference>
<sequence>MDSQQGSPLEAGPTNTPLPDKKLLVFILDRLQKKDTHAVFSEPVDPDELPDYHEIIEHPMDFGTVRSKLDKGLYSNLEELEADVILICSNAMQYNPSDTVFFRQARSIQELAKRDFENLRQEGDDGELQPKVVKRGRPPSKHLKKPPGRPPADSVGPDSASGATVANAVANTVANTVDNTNESTPYNLRRGPMMYKNYADSLLPSHRSQHSELLADWNEEFPARIKRADLKYGNKNFIIDETRRDTYKQFHPSSYAQNSLLTNFGGERKQLLAVGLHAEHGYSRSLARFAANMENPKSFAPGVTFAPGIVAEPEPSHPPSLFFPSGNQNYTPKLASDFVLNKPEMLSISEPNPSITDAEMRVPKTEDSGIKSKLLPHHGKNGLIGTLGSNLSKMGMLQAHGTVGETGNTGKPSWQQVSSSNHRQFTLPVPPDLNVGLQGPSGSPRSVGLRIGSPQKPDLALQL</sequence>
<evidence type="ECO:0000313" key="6">
    <source>
        <dbReference type="Proteomes" id="UP000245207"/>
    </source>
</evidence>
<dbReference type="PANTHER" id="PTHR22881">
    <property type="entry name" value="BROMODOMAIN CONTAINING PROTEIN"/>
    <property type="match status" value="1"/>
</dbReference>
<dbReference type="InterPro" id="IPR051831">
    <property type="entry name" value="Bromodomain_contain_prot"/>
</dbReference>
<organism evidence="5 6">
    <name type="scientific">Artemisia annua</name>
    <name type="common">Sweet wormwood</name>
    <dbReference type="NCBI Taxonomy" id="35608"/>
    <lineage>
        <taxon>Eukaryota</taxon>
        <taxon>Viridiplantae</taxon>
        <taxon>Streptophyta</taxon>
        <taxon>Embryophyta</taxon>
        <taxon>Tracheophyta</taxon>
        <taxon>Spermatophyta</taxon>
        <taxon>Magnoliopsida</taxon>
        <taxon>eudicotyledons</taxon>
        <taxon>Gunneridae</taxon>
        <taxon>Pentapetalae</taxon>
        <taxon>asterids</taxon>
        <taxon>campanulids</taxon>
        <taxon>Asterales</taxon>
        <taxon>Asteraceae</taxon>
        <taxon>Asteroideae</taxon>
        <taxon>Anthemideae</taxon>
        <taxon>Artemisiinae</taxon>
        <taxon>Artemisia</taxon>
    </lineage>
</organism>
<dbReference type="OrthoDB" id="21449at2759"/>
<name>A0A2U1KPQ1_ARTAN</name>
<gene>
    <name evidence="5" type="ORF">CTI12_AA578520</name>
</gene>
<evidence type="ECO:0000256" key="1">
    <source>
        <dbReference type="ARBA" id="ARBA00023117"/>
    </source>
</evidence>
<dbReference type="AlphaFoldDB" id="A0A2U1KPQ1"/>
<dbReference type="InterPro" id="IPR018359">
    <property type="entry name" value="Bromodomain_CS"/>
</dbReference>
<proteinExistence type="predicted"/>
<dbReference type="PROSITE" id="PS00633">
    <property type="entry name" value="BROMODOMAIN_1"/>
    <property type="match status" value="1"/>
</dbReference>
<feature type="region of interest" description="Disordered" evidence="3">
    <location>
        <begin position="119"/>
        <end position="162"/>
    </location>
</feature>
<accession>A0A2U1KPQ1</accession>
<comment type="caution">
    <text evidence="5">The sequence shown here is derived from an EMBL/GenBank/DDBJ whole genome shotgun (WGS) entry which is preliminary data.</text>
</comment>
<keyword evidence="1 2" id="KW-0103">Bromodomain</keyword>
<dbReference type="SMART" id="SM00297">
    <property type="entry name" value="BROMO"/>
    <property type="match status" value="1"/>
</dbReference>
<dbReference type="InterPro" id="IPR036427">
    <property type="entry name" value="Bromodomain-like_sf"/>
</dbReference>
<protein>
    <submittedName>
        <fullName evidence="5">DNA-binding bromodomain-containing protein</fullName>
    </submittedName>
</protein>
<feature type="domain" description="Bromo" evidence="4">
    <location>
        <begin position="32"/>
        <end position="102"/>
    </location>
</feature>
<evidence type="ECO:0000259" key="4">
    <source>
        <dbReference type="PROSITE" id="PS50014"/>
    </source>
</evidence>
<dbReference type="Pfam" id="PF00439">
    <property type="entry name" value="Bromodomain"/>
    <property type="match status" value="1"/>
</dbReference>
<evidence type="ECO:0000313" key="5">
    <source>
        <dbReference type="EMBL" id="PWA38750.1"/>
    </source>
</evidence>
<dbReference type="EMBL" id="PKPP01015304">
    <property type="protein sequence ID" value="PWA38750.1"/>
    <property type="molecule type" value="Genomic_DNA"/>
</dbReference>
<dbReference type="CDD" id="cd04369">
    <property type="entry name" value="Bromodomain"/>
    <property type="match status" value="1"/>
</dbReference>
<evidence type="ECO:0000256" key="2">
    <source>
        <dbReference type="PROSITE-ProRule" id="PRU00035"/>
    </source>
</evidence>
<dbReference type="PROSITE" id="PS50014">
    <property type="entry name" value="BROMODOMAIN_2"/>
    <property type="match status" value="1"/>
</dbReference>
<dbReference type="GO" id="GO:0003677">
    <property type="term" value="F:DNA binding"/>
    <property type="evidence" value="ECO:0007669"/>
    <property type="project" value="UniProtKB-KW"/>
</dbReference>
<dbReference type="Gene3D" id="1.20.920.10">
    <property type="entry name" value="Bromodomain-like"/>
    <property type="match status" value="1"/>
</dbReference>
<dbReference type="PRINTS" id="PR00503">
    <property type="entry name" value="BROMODOMAIN"/>
</dbReference>
<feature type="compositionally biased region" description="Polar residues" evidence="3">
    <location>
        <begin position="405"/>
        <end position="424"/>
    </location>
</feature>
<keyword evidence="6" id="KW-1185">Reference proteome</keyword>
<dbReference type="PANTHER" id="PTHR22881:SF11">
    <property type="entry name" value="BROMODOMAIN-CONTAINING PROTEIN DDB_G0270170-LIKE ISOFORM X1"/>
    <property type="match status" value="1"/>
</dbReference>
<dbReference type="STRING" id="35608.A0A2U1KPQ1"/>
<evidence type="ECO:0000256" key="3">
    <source>
        <dbReference type="SAM" id="MobiDB-lite"/>
    </source>
</evidence>
<dbReference type="SUPFAM" id="SSF47370">
    <property type="entry name" value="Bromodomain"/>
    <property type="match status" value="1"/>
</dbReference>
<reference evidence="5 6" key="1">
    <citation type="journal article" date="2018" name="Mol. Plant">
        <title>The genome of Artemisia annua provides insight into the evolution of Asteraceae family and artemisinin biosynthesis.</title>
        <authorList>
            <person name="Shen Q."/>
            <person name="Zhang L."/>
            <person name="Liao Z."/>
            <person name="Wang S."/>
            <person name="Yan T."/>
            <person name="Shi P."/>
            <person name="Liu M."/>
            <person name="Fu X."/>
            <person name="Pan Q."/>
            <person name="Wang Y."/>
            <person name="Lv Z."/>
            <person name="Lu X."/>
            <person name="Zhang F."/>
            <person name="Jiang W."/>
            <person name="Ma Y."/>
            <person name="Chen M."/>
            <person name="Hao X."/>
            <person name="Li L."/>
            <person name="Tang Y."/>
            <person name="Lv G."/>
            <person name="Zhou Y."/>
            <person name="Sun X."/>
            <person name="Brodelius P.E."/>
            <person name="Rose J.K.C."/>
            <person name="Tang K."/>
        </authorList>
    </citation>
    <scope>NUCLEOTIDE SEQUENCE [LARGE SCALE GENOMIC DNA]</scope>
    <source>
        <strain evidence="6">cv. Huhao1</strain>
        <tissue evidence="5">Leaf</tissue>
    </source>
</reference>
<feature type="compositionally biased region" description="Basic residues" evidence="3">
    <location>
        <begin position="132"/>
        <end position="147"/>
    </location>
</feature>